<gene>
    <name evidence="5" type="ORF">SAMN05421771_4361</name>
</gene>
<dbReference type="AlphaFoldDB" id="A0A1I6N2D3"/>
<evidence type="ECO:0000313" key="5">
    <source>
        <dbReference type="EMBL" id="SFS22021.1"/>
    </source>
</evidence>
<evidence type="ECO:0000256" key="2">
    <source>
        <dbReference type="ARBA" id="ARBA00022971"/>
    </source>
</evidence>
<feature type="region of interest" description="Disordered" evidence="3">
    <location>
        <begin position="303"/>
        <end position="332"/>
    </location>
</feature>
<name>A0A1I6N2D3_9BACT</name>
<dbReference type="InterPro" id="IPR005053">
    <property type="entry name" value="MobA_MobL"/>
</dbReference>
<sequence>MAIVHVVMKSSSTAPPAAAHAQYIARDGQYQQRGGLELVESGNMPEFARENPHSFWEAADAFERKNGRAYTELQIALPRELAPEQRHELARETARELLGERFAYTLAVHTPLAKDNIEQPHMHLMFSERVVDSNTQSLSEEQFFKRNGAKKDPEWNSRDKPMEVREKWVEMMNAAMERHGHIHDPAHRLDARSWADQGRPDLAELREEKTLRGNGPEAMERHREIDGLREQRAELPALHLSADKVIELWERGAEQQIAQVQEREARELSRLDKLIAAAREFAHEVKDRTVAFAKDIKERAGSLFGNAPQEEQAKAVPEKDQAQEQARPPTPEMQARLDELLGGFHRRMEAQQSVEAKLADFGNRMDTRLQQEQAQALARQQQEQALKQQQEQTKTKEPEIEREHSRGFGIGR</sequence>
<proteinExistence type="inferred from homology"/>
<evidence type="ECO:0000313" key="6">
    <source>
        <dbReference type="Proteomes" id="UP000199024"/>
    </source>
</evidence>
<evidence type="ECO:0000256" key="3">
    <source>
        <dbReference type="SAM" id="MobiDB-lite"/>
    </source>
</evidence>
<evidence type="ECO:0000259" key="4">
    <source>
        <dbReference type="Pfam" id="PF03389"/>
    </source>
</evidence>
<feature type="region of interest" description="Disordered" evidence="3">
    <location>
        <begin position="370"/>
        <end position="412"/>
    </location>
</feature>
<keyword evidence="2" id="KW-0184">Conjugation</keyword>
<protein>
    <submittedName>
        <fullName evidence="5">MobA/MobL family protein</fullName>
    </submittedName>
</protein>
<dbReference type="Gene3D" id="3.30.930.30">
    <property type="match status" value="1"/>
</dbReference>
<evidence type="ECO:0000256" key="1">
    <source>
        <dbReference type="ARBA" id="ARBA00010873"/>
    </source>
</evidence>
<keyword evidence="6" id="KW-1185">Reference proteome</keyword>
<dbReference type="STRING" id="474950.SAMN05421771_4361"/>
<organism evidence="5 6">
    <name type="scientific">Granulicella pectinivorans</name>
    <dbReference type="NCBI Taxonomy" id="474950"/>
    <lineage>
        <taxon>Bacteria</taxon>
        <taxon>Pseudomonadati</taxon>
        <taxon>Acidobacteriota</taxon>
        <taxon>Terriglobia</taxon>
        <taxon>Terriglobales</taxon>
        <taxon>Acidobacteriaceae</taxon>
        <taxon>Granulicella</taxon>
    </lineage>
</organism>
<accession>A0A1I6N2D3</accession>
<feature type="compositionally biased region" description="Low complexity" evidence="3">
    <location>
        <begin position="370"/>
        <end position="392"/>
    </location>
</feature>
<feature type="compositionally biased region" description="Basic and acidic residues" evidence="3">
    <location>
        <begin position="393"/>
        <end position="406"/>
    </location>
</feature>
<dbReference type="Proteomes" id="UP000199024">
    <property type="component" value="Unassembled WGS sequence"/>
</dbReference>
<feature type="domain" description="MobA/MobL protein" evidence="4">
    <location>
        <begin position="22"/>
        <end position="201"/>
    </location>
</feature>
<comment type="similarity">
    <text evidence="1">Belongs to the MobA/MobL family.</text>
</comment>
<dbReference type="EMBL" id="FOZL01000003">
    <property type="protein sequence ID" value="SFS22021.1"/>
    <property type="molecule type" value="Genomic_DNA"/>
</dbReference>
<feature type="compositionally biased region" description="Basic and acidic residues" evidence="3">
    <location>
        <begin position="311"/>
        <end position="322"/>
    </location>
</feature>
<dbReference type="Pfam" id="PF03389">
    <property type="entry name" value="MobA_MobL"/>
    <property type="match status" value="1"/>
</dbReference>
<reference evidence="5 6" key="1">
    <citation type="submission" date="2016-10" db="EMBL/GenBank/DDBJ databases">
        <authorList>
            <person name="de Groot N.N."/>
        </authorList>
    </citation>
    <scope>NUCLEOTIDE SEQUENCE [LARGE SCALE GENOMIC DNA]</scope>
    <source>
        <strain evidence="5 6">DSM 21001</strain>
    </source>
</reference>